<sequence>MENMDNEAIERNTQVSEEEGRSDEPHEAPAAQDEEIKASEDVDKETNQAFLKEGRFIVANFNKNSDEVKLVCRVKSIWLDGCDVVIMKPISRIGLVYSENMKDVRKIKFNQICKGLATPRKFGSNFQFSASDFI</sequence>
<dbReference type="AlphaFoldDB" id="A0A0K8S9Z9"/>
<proteinExistence type="predicted"/>
<evidence type="ECO:0000313" key="2">
    <source>
        <dbReference type="EMBL" id="JAG49575.1"/>
    </source>
</evidence>
<accession>A0A0K8S9Z9</accession>
<organism evidence="2">
    <name type="scientific">Lygus hesperus</name>
    <name type="common">Western plant bug</name>
    <dbReference type="NCBI Taxonomy" id="30085"/>
    <lineage>
        <taxon>Eukaryota</taxon>
        <taxon>Metazoa</taxon>
        <taxon>Ecdysozoa</taxon>
        <taxon>Arthropoda</taxon>
        <taxon>Hexapoda</taxon>
        <taxon>Insecta</taxon>
        <taxon>Pterygota</taxon>
        <taxon>Neoptera</taxon>
        <taxon>Paraneoptera</taxon>
        <taxon>Hemiptera</taxon>
        <taxon>Heteroptera</taxon>
        <taxon>Panheteroptera</taxon>
        <taxon>Cimicomorpha</taxon>
        <taxon>Miridae</taxon>
        <taxon>Mirini</taxon>
        <taxon>Lygus</taxon>
    </lineage>
</organism>
<feature type="compositionally biased region" description="Basic and acidic residues" evidence="1">
    <location>
        <begin position="18"/>
        <end position="27"/>
    </location>
</feature>
<feature type="region of interest" description="Disordered" evidence="1">
    <location>
        <begin position="1"/>
        <end position="44"/>
    </location>
</feature>
<protein>
    <submittedName>
        <fullName evidence="2">Uncharacterized protein</fullName>
    </submittedName>
</protein>
<dbReference type="EMBL" id="GBRD01016251">
    <property type="protein sequence ID" value="JAG49575.1"/>
    <property type="molecule type" value="Transcribed_RNA"/>
</dbReference>
<evidence type="ECO:0000256" key="1">
    <source>
        <dbReference type="SAM" id="MobiDB-lite"/>
    </source>
</evidence>
<feature type="compositionally biased region" description="Basic and acidic residues" evidence="1">
    <location>
        <begin position="34"/>
        <end position="44"/>
    </location>
</feature>
<name>A0A0K8S9Z9_LYGHE</name>
<reference evidence="2" key="1">
    <citation type="submission" date="2014-09" db="EMBL/GenBank/DDBJ databases">
        <authorList>
            <person name="Magalhaes I.L.F."/>
            <person name="Oliveira U."/>
            <person name="Santos F.R."/>
            <person name="Vidigal T.H.D.A."/>
            <person name="Brescovit A.D."/>
            <person name="Santos A.J."/>
        </authorList>
    </citation>
    <scope>NUCLEOTIDE SEQUENCE</scope>
</reference>